<feature type="coiled-coil region" evidence="1">
    <location>
        <begin position="905"/>
        <end position="932"/>
    </location>
</feature>
<protein>
    <recommendedName>
        <fullName evidence="3">Dynamin N-terminal domain-containing protein</fullName>
    </recommendedName>
</protein>
<evidence type="ECO:0000256" key="1">
    <source>
        <dbReference type="SAM" id="Coils"/>
    </source>
</evidence>
<proteinExistence type="predicted"/>
<dbReference type="InterPro" id="IPR027417">
    <property type="entry name" value="P-loop_NTPase"/>
</dbReference>
<sequence length="943" mass="106820">MQFTRQAQQQPQQLMTCPQCDNVVPIGAPFCNICGTRLYPPPNAAQAPAASGPATTAPGAVAPAQPGATSAPTAAPETYDEEEEEEEDYEEYEEEEGGEEEEEGESSKSAPTAAPPPAPGEIHSLLQRLEEQIGQIDIYFPANLPDKAQKINAWKKQLQRASACARLLERPQIQQIESQQALRLRHHIAEAARALDYTREYTVKLVGHAGAGKSTLLAALIGQDIFPRLAGGAVTGVRTRVRLCRDDEPEEMHVHFLTRAAFGHLLSQTQQAIKTAPTQKMREALANELNILLKASEAFGDTYLKDDQPHVEVVPRERWKTESRRYIEEPARDSEEPRLTRVIDYVEYRVHAGPRSVLPPNSVLVDLPGGAAGQIYHDLMLREELKQVDALLLVIGNNRFGDDERIQRIFEEVRQAVLQNRAFDVASRMLFLVVTHWDEINSPASQEKALGSLRPFLRELPPGYASYHRHGPRHNYFFYPLRALDALLATLGLAGTSLDEERQQEGREYAGRLLGVYPELLKLAPALPPTTSAQEFEQVTREQHEAMLQYSGLPELTHDLQVFLTENRYEVQLRHAETQLAMALQLTEDLCWEQMSQLGVESHDLQELQQEMRSRQARRSAARFEHLQRRTNAMLEAWNDALRQFDAAISSEKSVFQRVLQTAHERAAQRVKIRITQGHFDHYIKVGNRRPDDSPAMEIGNRWTDIDGWGLIKALRQSLCMALERELNDPARTLAEAFLMPIAYKEEVDGSLDINRVALGEFGGELDEIQKAYNKLKRSIREKARDICLYVTLGELLNEEKYAPTRENPAVGALYRLTNAQGKAEEIIQQARRLMVPILDTICSGLARSTEQRIARLFRYELDKLQERQVYDSDRLEAQPVTQNGTFSDIVTRLYSHLTERVHTSEALRQQLDNLQAQREAALDQWVDLIQEVEALKTIHRQD</sequence>
<feature type="region of interest" description="Disordered" evidence="2">
    <location>
        <begin position="44"/>
        <end position="121"/>
    </location>
</feature>
<reference evidence="4" key="1">
    <citation type="submission" date="2018-12" db="EMBL/GenBank/DDBJ databases">
        <title>Novel natural products biosynthetic potential of the class Ktedonobacteria.</title>
        <authorList>
            <person name="Zheng Y."/>
            <person name="Saitou A."/>
            <person name="Wang C.M."/>
            <person name="Toyoda A."/>
            <person name="Minakuchi Y."/>
            <person name="Sekiguchi Y."/>
            <person name="Ueda K."/>
            <person name="Takano H."/>
            <person name="Sakai Y."/>
            <person name="Yokota A."/>
            <person name="Yabe S."/>
        </authorList>
    </citation>
    <scope>NUCLEOTIDE SEQUENCE</scope>
    <source>
        <strain evidence="4">A3-2</strain>
    </source>
</reference>
<evidence type="ECO:0000259" key="3">
    <source>
        <dbReference type="Pfam" id="PF00350"/>
    </source>
</evidence>
<gene>
    <name evidence="4" type="ORF">KTA_01290</name>
</gene>
<dbReference type="AlphaFoldDB" id="A0A455SW80"/>
<dbReference type="Gene3D" id="3.40.50.300">
    <property type="entry name" value="P-loop containing nucleotide triphosphate hydrolases"/>
    <property type="match status" value="1"/>
</dbReference>
<evidence type="ECO:0000313" key="4">
    <source>
        <dbReference type="EMBL" id="BBH91930.1"/>
    </source>
</evidence>
<name>A0A455SW80_9CHLR</name>
<evidence type="ECO:0000256" key="2">
    <source>
        <dbReference type="SAM" id="MobiDB-lite"/>
    </source>
</evidence>
<accession>A0A455SW80</accession>
<dbReference type="SUPFAM" id="SSF52540">
    <property type="entry name" value="P-loop containing nucleoside triphosphate hydrolases"/>
    <property type="match status" value="1"/>
</dbReference>
<organism evidence="4">
    <name type="scientific">Thermogemmatispora argillosa</name>
    <dbReference type="NCBI Taxonomy" id="2045280"/>
    <lineage>
        <taxon>Bacteria</taxon>
        <taxon>Bacillati</taxon>
        <taxon>Chloroflexota</taxon>
        <taxon>Ktedonobacteria</taxon>
        <taxon>Thermogemmatisporales</taxon>
        <taxon>Thermogemmatisporaceae</taxon>
        <taxon>Thermogemmatispora</taxon>
    </lineage>
</organism>
<dbReference type="InterPro" id="IPR045063">
    <property type="entry name" value="Dynamin_N"/>
</dbReference>
<feature type="domain" description="Dynamin N-terminal" evidence="3">
    <location>
        <begin position="205"/>
        <end position="413"/>
    </location>
</feature>
<dbReference type="Pfam" id="PF00350">
    <property type="entry name" value="Dynamin_N"/>
    <property type="match status" value="1"/>
</dbReference>
<keyword evidence="1" id="KW-0175">Coiled coil</keyword>
<feature type="compositionally biased region" description="Acidic residues" evidence="2">
    <location>
        <begin position="78"/>
        <end position="104"/>
    </location>
</feature>
<dbReference type="EMBL" id="AP019377">
    <property type="protein sequence ID" value="BBH91930.1"/>
    <property type="molecule type" value="Genomic_DNA"/>
</dbReference>
<feature type="compositionally biased region" description="Low complexity" evidence="2">
    <location>
        <begin position="44"/>
        <end position="69"/>
    </location>
</feature>